<proteinExistence type="predicted"/>
<accession>A0A1F5V5B9</accession>
<evidence type="ECO:0000313" key="1">
    <source>
        <dbReference type="EMBL" id="OGF58629.1"/>
    </source>
</evidence>
<dbReference type="AlphaFoldDB" id="A0A1F5V5B9"/>
<protein>
    <submittedName>
        <fullName evidence="1">Uncharacterized protein</fullName>
    </submittedName>
</protein>
<organism evidence="1 2">
    <name type="scientific">Candidatus Fischerbacteria bacterium RBG_13_37_8</name>
    <dbReference type="NCBI Taxonomy" id="1817863"/>
    <lineage>
        <taxon>Bacteria</taxon>
        <taxon>Candidatus Fischeribacteriota</taxon>
    </lineage>
</organism>
<name>A0A1F5V5B9_9BACT</name>
<evidence type="ECO:0000313" key="2">
    <source>
        <dbReference type="Proteomes" id="UP000178943"/>
    </source>
</evidence>
<dbReference type="Proteomes" id="UP000178943">
    <property type="component" value="Unassembled WGS sequence"/>
</dbReference>
<gene>
    <name evidence="1" type="ORF">A2Y62_04140</name>
</gene>
<reference evidence="1 2" key="1">
    <citation type="journal article" date="2016" name="Nat. Commun.">
        <title>Thousands of microbial genomes shed light on interconnected biogeochemical processes in an aquifer system.</title>
        <authorList>
            <person name="Anantharaman K."/>
            <person name="Brown C.T."/>
            <person name="Hug L.A."/>
            <person name="Sharon I."/>
            <person name="Castelle C.J."/>
            <person name="Probst A.J."/>
            <person name="Thomas B.C."/>
            <person name="Singh A."/>
            <person name="Wilkins M.J."/>
            <person name="Karaoz U."/>
            <person name="Brodie E.L."/>
            <person name="Williams K.H."/>
            <person name="Hubbard S.S."/>
            <person name="Banfield J.F."/>
        </authorList>
    </citation>
    <scope>NUCLEOTIDE SEQUENCE [LARGE SCALE GENOMIC DNA]</scope>
</reference>
<sequence>MVEPLDEVSKSRYLCHQNRGVHRFSGISTEETCLLSVRCPGHRRHELYFGLLCGNAGNCITMLRERHKMRTIEADSTEALYSSGLSRSSEEAPVMGVERRAGVIRLGTVNNHIYGRIY</sequence>
<comment type="caution">
    <text evidence="1">The sequence shown here is derived from an EMBL/GenBank/DDBJ whole genome shotgun (WGS) entry which is preliminary data.</text>
</comment>
<dbReference type="EMBL" id="MFGW01000241">
    <property type="protein sequence ID" value="OGF58629.1"/>
    <property type="molecule type" value="Genomic_DNA"/>
</dbReference>